<evidence type="ECO:0000313" key="1">
    <source>
        <dbReference type="EMBL" id="XCD07385.1"/>
    </source>
</evidence>
<organism evidence="1">
    <name type="scientific">Dulem virus 34</name>
    <dbReference type="NCBI Taxonomy" id="3145752"/>
    <lineage>
        <taxon>Viruses</taxon>
        <taxon>Duplodnaviria</taxon>
        <taxon>Heunggongvirae</taxon>
        <taxon>Uroviricota</taxon>
        <taxon>Caudoviricetes</taxon>
    </lineage>
</organism>
<protein>
    <submittedName>
        <fullName evidence="1">Uncharacterized protein</fullName>
    </submittedName>
</protein>
<accession>A0AAU8B4V9</accession>
<sequence length="84" mass="9204">MEPEKIEIGYTIPKERWLEAARNLEALGSRLAGFLAHIDANGHGKEEADALASDVMLACLAMNYVAECAVDKCRFIPLPGGDWE</sequence>
<name>A0AAU8B4V9_9CAUD</name>
<dbReference type="EMBL" id="PP511788">
    <property type="protein sequence ID" value="XCD07385.1"/>
    <property type="molecule type" value="Genomic_DNA"/>
</dbReference>
<proteinExistence type="predicted"/>
<reference evidence="1" key="1">
    <citation type="submission" date="2024-03" db="EMBL/GenBank/DDBJ databases">
        <title>Diverse circular DNA viruses in blood, oral, and fecal samples of captive lemurs.</title>
        <authorList>
            <person name="Paietta E.N."/>
            <person name="Kraberger S."/>
            <person name="Lund M.C."/>
            <person name="Custer J.M."/>
            <person name="Vargas K.M."/>
            <person name="Ehmke E.E."/>
            <person name="Yoder A.D."/>
            <person name="Varsani A."/>
        </authorList>
    </citation>
    <scope>NUCLEOTIDE SEQUENCE</scope>
    <source>
        <strain evidence="1">Duke_28FF_219</strain>
    </source>
</reference>